<accession>A0A9W9GIJ1</accession>
<reference evidence="2" key="2">
    <citation type="journal article" date="2023" name="IMA Fungus">
        <title>Comparative genomic study of the Penicillium genus elucidates a diverse pangenome and 15 lateral gene transfer events.</title>
        <authorList>
            <person name="Petersen C."/>
            <person name="Sorensen T."/>
            <person name="Nielsen M.R."/>
            <person name="Sondergaard T.E."/>
            <person name="Sorensen J.L."/>
            <person name="Fitzpatrick D.A."/>
            <person name="Frisvad J.C."/>
            <person name="Nielsen K.L."/>
        </authorList>
    </citation>
    <scope>NUCLEOTIDE SEQUENCE</scope>
    <source>
        <strain evidence="2">IBT 22155</strain>
    </source>
</reference>
<dbReference type="GeneID" id="81408970"/>
<sequence length="337" mass="38060">MSASGVSPQSTQTIKAPRTSDSDQIDLPQNEGQWAQAAEQQGYEPADLNLHKKTSETLRNFPEWKAYLDRFGNPDDTGVAHRELGCFLIVKEAQQKVPMKPARWTTSLESDSVAMEQSLATTRQRREIPRPSYVSMASGSDSQSPLHSQSGISAAASDWSTSSSAAVQVPTKDEQIVNDALLLLLRALLIYVPEARDVRCQWEVDRSAFDANDEVFAIAEVKPNARSRKRRPEVPWQETGEMIAWLMHDVRKKRERPPPRRLVVSQANRSIYLTLASCDARYIEYLKSGLIETEPSLPENPRPELPLLRMQEYGPWNISEKGRMKNLARVIVMNTWS</sequence>
<evidence type="ECO:0000256" key="1">
    <source>
        <dbReference type="SAM" id="MobiDB-lite"/>
    </source>
</evidence>
<reference evidence="2" key="1">
    <citation type="submission" date="2022-11" db="EMBL/GenBank/DDBJ databases">
        <authorList>
            <person name="Petersen C."/>
        </authorList>
    </citation>
    <scope>NUCLEOTIDE SEQUENCE</scope>
    <source>
        <strain evidence="2">IBT 22155</strain>
    </source>
</reference>
<feature type="compositionally biased region" description="Polar residues" evidence="1">
    <location>
        <begin position="1"/>
        <end position="14"/>
    </location>
</feature>
<feature type="compositionally biased region" description="Polar residues" evidence="1">
    <location>
        <begin position="135"/>
        <end position="152"/>
    </location>
</feature>
<organism evidence="2 3">
    <name type="scientific">Penicillium bovifimosum</name>
    <dbReference type="NCBI Taxonomy" id="126998"/>
    <lineage>
        <taxon>Eukaryota</taxon>
        <taxon>Fungi</taxon>
        <taxon>Dikarya</taxon>
        <taxon>Ascomycota</taxon>
        <taxon>Pezizomycotina</taxon>
        <taxon>Eurotiomycetes</taxon>
        <taxon>Eurotiomycetidae</taxon>
        <taxon>Eurotiales</taxon>
        <taxon>Aspergillaceae</taxon>
        <taxon>Penicillium</taxon>
    </lineage>
</organism>
<comment type="caution">
    <text evidence="2">The sequence shown here is derived from an EMBL/GenBank/DDBJ whole genome shotgun (WGS) entry which is preliminary data.</text>
</comment>
<dbReference type="EMBL" id="JAPQKL010000007">
    <property type="protein sequence ID" value="KAJ5121095.1"/>
    <property type="molecule type" value="Genomic_DNA"/>
</dbReference>
<dbReference type="RefSeq" id="XP_056517599.1">
    <property type="nucleotide sequence ID" value="XM_056669800.1"/>
</dbReference>
<gene>
    <name evidence="2" type="ORF">N7515_009056</name>
</gene>
<evidence type="ECO:0000313" key="3">
    <source>
        <dbReference type="Proteomes" id="UP001149079"/>
    </source>
</evidence>
<name>A0A9W9GIJ1_9EURO</name>
<keyword evidence="3" id="KW-1185">Reference proteome</keyword>
<evidence type="ECO:0000313" key="2">
    <source>
        <dbReference type="EMBL" id="KAJ5121095.1"/>
    </source>
</evidence>
<dbReference type="OrthoDB" id="3508621at2759"/>
<dbReference type="AlphaFoldDB" id="A0A9W9GIJ1"/>
<feature type="region of interest" description="Disordered" evidence="1">
    <location>
        <begin position="119"/>
        <end position="155"/>
    </location>
</feature>
<protein>
    <submittedName>
        <fullName evidence="2">Uncharacterized protein</fullName>
    </submittedName>
</protein>
<proteinExistence type="predicted"/>
<dbReference type="Proteomes" id="UP001149079">
    <property type="component" value="Unassembled WGS sequence"/>
</dbReference>
<feature type="region of interest" description="Disordered" evidence="1">
    <location>
        <begin position="1"/>
        <end position="35"/>
    </location>
</feature>